<keyword evidence="16" id="KW-1185">Reference proteome</keyword>
<feature type="domain" description="Protein kinase" evidence="12">
    <location>
        <begin position="1260"/>
        <end position="1525"/>
    </location>
</feature>
<dbReference type="CDD" id="cd06630">
    <property type="entry name" value="STKc_MEKK1"/>
    <property type="match status" value="1"/>
</dbReference>
<dbReference type="InterPro" id="IPR011009">
    <property type="entry name" value="Kinase-like_dom_sf"/>
</dbReference>
<dbReference type="InterPro" id="IPR011989">
    <property type="entry name" value="ARM-like"/>
</dbReference>
<name>A0ABM1B6K0_LIMPO</name>
<dbReference type="GeneID" id="106460647"/>
<feature type="compositionally biased region" description="Basic and acidic residues" evidence="11">
    <location>
        <begin position="32"/>
        <end position="57"/>
    </location>
</feature>
<dbReference type="PANTHER" id="PTHR11584:SF369">
    <property type="entry name" value="MITOGEN-ACTIVATED PROTEIN KINASE KINASE KINASE 19-RELATED"/>
    <property type="match status" value="1"/>
</dbReference>
<feature type="domain" description="PHD-type" evidence="13">
    <location>
        <begin position="560"/>
        <end position="614"/>
    </location>
</feature>
<keyword evidence="6" id="KW-0418">Kinase</keyword>
<evidence type="ECO:0000256" key="5">
    <source>
        <dbReference type="ARBA" id="ARBA00022771"/>
    </source>
</evidence>
<keyword evidence="5 9" id="KW-0863">Zinc-finger</keyword>
<dbReference type="SMART" id="SM00220">
    <property type="entry name" value="S_TKc"/>
    <property type="match status" value="1"/>
</dbReference>
<evidence type="ECO:0000259" key="14">
    <source>
        <dbReference type="PROSITE" id="PS50089"/>
    </source>
</evidence>
<evidence type="ECO:0000259" key="15">
    <source>
        <dbReference type="PROSITE" id="PS50966"/>
    </source>
</evidence>
<dbReference type="PROSITE" id="PS50966">
    <property type="entry name" value="ZF_SWIM"/>
    <property type="match status" value="1"/>
</dbReference>
<feature type="region of interest" description="Disordered" evidence="11">
    <location>
        <begin position="1164"/>
        <end position="1198"/>
    </location>
</feature>
<dbReference type="Pfam" id="PF00069">
    <property type="entry name" value="Pkinase"/>
    <property type="match status" value="1"/>
</dbReference>
<evidence type="ECO:0000256" key="4">
    <source>
        <dbReference type="ARBA" id="ARBA00022741"/>
    </source>
</evidence>
<dbReference type="InterPro" id="IPR008271">
    <property type="entry name" value="Ser/Thr_kinase_AS"/>
</dbReference>
<keyword evidence="4 10" id="KW-0547">Nucleotide-binding</keyword>
<evidence type="ECO:0000313" key="18">
    <source>
        <dbReference type="RefSeq" id="XP_022243126.1"/>
    </source>
</evidence>
<dbReference type="RefSeq" id="XP_022243126.1">
    <property type="nucleotide sequence ID" value="XM_022387418.1"/>
</dbReference>
<dbReference type="PROSITE" id="PS50011">
    <property type="entry name" value="PROTEIN_KINASE_DOM"/>
    <property type="match status" value="1"/>
</dbReference>
<dbReference type="InterPro" id="IPR007527">
    <property type="entry name" value="Znf_SWIM"/>
</dbReference>
<dbReference type="PROSITE" id="PS00108">
    <property type="entry name" value="PROTEIN_KINASE_ST"/>
    <property type="match status" value="1"/>
</dbReference>
<dbReference type="Gene3D" id="1.25.10.10">
    <property type="entry name" value="Leucine-rich Repeat Variant"/>
    <property type="match status" value="1"/>
</dbReference>
<organism evidence="16 17">
    <name type="scientific">Limulus polyphemus</name>
    <name type="common">Atlantic horseshoe crab</name>
    <dbReference type="NCBI Taxonomy" id="6850"/>
    <lineage>
        <taxon>Eukaryota</taxon>
        <taxon>Metazoa</taxon>
        <taxon>Ecdysozoa</taxon>
        <taxon>Arthropoda</taxon>
        <taxon>Chelicerata</taxon>
        <taxon>Merostomata</taxon>
        <taxon>Xiphosura</taxon>
        <taxon>Limulidae</taxon>
        <taxon>Limulus</taxon>
    </lineage>
</organism>
<feature type="region of interest" description="Disordered" evidence="11">
    <location>
        <begin position="25"/>
        <end position="88"/>
    </location>
</feature>
<dbReference type="InterPro" id="IPR000719">
    <property type="entry name" value="Prot_kinase_dom"/>
</dbReference>
<dbReference type="Pfam" id="PF21040">
    <property type="entry name" value="CEP104-like_TOG"/>
    <property type="match status" value="1"/>
</dbReference>
<keyword evidence="1" id="KW-0723">Serine/threonine-protein kinase</keyword>
<feature type="domain" description="RING-type" evidence="14">
    <location>
        <begin position="563"/>
        <end position="612"/>
    </location>
</feature>
<keyword evidence="7" id="KW-0862">Zinc</keyword>
<keyword evidence="2" id="KW-0808">Transferase</keyword>
<evidence type="ECO:0000313" key="16">
    <source>
        <dbReference type="Proteomes" id="UP000694941"/>
    </source>
</evidence>
<dbReference type="RefSeq" id="XP_013775829.1">
    <property type="nucleotide sequence ID" value="XM_013920375.2"/>
</dbReference>
<gene>
    <name evidence="17 18" type="primary">LOC106460647</name>
</gene>
<evidence type="ECO:0000256" key="9">
    <source>
        <dbReference type="PROSITE-ProRule" id="PRU00175"/>
    </source>
</evidence>
<dbReference type="CDD" id="cd16494">
    <property type="entry name" value="RING-CH-C4HC3_ZSWM2"/>
    <property type="match status" value="1"/>
</dbReference>
<dbReference type="PROSITE" id="PS50016">
    <property type="entry name" value="ZF_PHD_2"/>
    <property type="match status" value="1"/>
</dbReference>
<dbReference type="Proteomes" id="UP000694941">
    <property type="component" value="Unplaced"/>
</dbReference>
<feature type="compositionally biased region" description="Polar residues" evidence="11">
    <location>
        <begin position="1168"/>
        <end position="1180"/>
    </location>
</feature>
<feature type="compositionally biased region" description="Low complexity" evidence="11">
    <location>
        <begin position="370"/>
        <end position="399"/>
    </location>
</feature>
<reference evidence="17 18" key="1">
    <citation type="submission" date="2025-05" db="UniProtKB">
        <authorList>
            <consortium name="RefSeq"/>
        </authorList>
    </citation>
    <scope>IDENTIFICATION</scope>
    <source>
        <tissue evidence="17 18">Muscle</tissue>
    </source>
</reference>
<protein>
    <submittedName>
        <fullName evidence="17 18">Mitogen-activated protein kinase kinase kinase 1-like</fullName>
    </submittedName>
</protein>
<dbReference type="InterPro" id="IPR016024">
    <property type="entry name" value="ARM-type_fold"/>
</dbReference>
<dbReference type="SUPFAM" id="SSF48371">
    <property type="entry name" value="ARM repeat"/>
    <property type="match status" value="1"/>
</dbReference>
<dbReference type="PANTHER" id="PTHR11584">
    <property type="entry name" value="SERINE/THREONINE PROTEIN KINASE"/>
    <property type="match status" value="1"/>
</dbReference>
<dbReference type="SUPFAM" id="SSF56112">
    <property type="entry name" value="Protein kinase-like (PK-like)"/>
    <property type="match status" value="1"/>
</dbReference>
<keyword evidence="3" id="KW-0479">Metal-binding</keyword>
<feature type="compositionally biased region" description="Polar residues" evidence="11">
    <location>
        <begin position="191"/>
        <end position="210"/>
    </location>
</feature>
<feature type="domain" description="SWIM-type" evidence="15">
    <location>
        <begin position="455"/>
        <end position="483"/>
    </location>
</feature>
<feature type="region of interest" description="Disordered" evidence="11">
    <location>
        <begin position="159"/>
        <end position="264"/>
    </location>
</feature>
<dbReference type="PROSITE" id="PS00107">
    <property type="entry name" value="PROTEIN_KINASE_ATP"/>
    <property type="match status" value="1"/>
</dbReference>
<feature type="binding site" evidence="10">
    <location>
        <position position="1289"/>
    </location>
    <ligand>
        <name>ATP</name>
        <dbReference type="ChEBI" id="CHEBI:30616"/>
    </ligand>
</feature>
<evidence type="ECO:0000256" key="8">
    <source>
        <dbReference type="ARBA" id="ARBA00022840"/>
    </source>
</evidence>
<evidence type="ECO:0000256" key="2">
    <source>
        <dbReference type="ARBA" id="ARBA00022679"/>
    </source>
</evidence>
<dbReference type="InterPro" id="IPR017441">
    <property type="entry name" value="Protein_kinase_ATP_BS"/>
</dbReference>
<feature type="region of interest" description="Disordered" evidence="11">
    <location>
        <begin position="322"/>
        <end position="413"/>
    </location>
</feature>
<evidence type="ECO:0000256" key="11">
    <source>
        <dbReference type="SAM" id="MobiDB-lite"/>
    </source>
</evidence>
<feature type="compositionally biased region" description="Basic and acidic residues" evidence="11">
    <location>
        <begin position="1181"/>
        <end position="1198"/>
    </location>
</feature>
<dbReference type="InterPro" id="IPR013083">
    <property type="entry name" value="Znf_RING/FYVE/PHD"/>
</dbReference>
<dbReference type="SUPFAM" id="SSF57850">
    <property type="entry name" value="RING/U-box"/>
    <property type="match status" value="1"/>
</dbReference>
<feature type="compositionally biased region" description="Polar residues" evidence="11">
    <location>
        <begin position="69"/>
        <end position="85"/>
    </location>
</feature>
<dbReference type="Gene3D" id="1.10.510.10">
    <property type="entry name" value="Transferase(Phosphotransferase) domain 1"/>
    <property type="match status" value="1"/>
</dbReference>
<feature type="compositionally biased region" description="Low complexity" evidence="11">
    <location>
        <begin position="334"/>
        <end position="358"/>
    </location>
</feature>
<evidence type="ECO:0000256" key="6">
    <source>
        <dbReference type="ARBA" id="ARBA00022777"/>
    </source>
</evidence>
<keyword evidence="8 10" id="KW-0067">ATP-binding</keyword>
<accession>A0ABM1B6K0</accession>
<evidence type="ECO:0000256" key="1">
    <source>
        <dbReference type="ARBA" id="ARBA00022527"/>
    </source>
</evidence>
<evidence type="ECO:0000259" key="12">
    <source>
        <dbReference type="PROSITE" id="PS50011"/>
    </source>
</evidence>
<dbReference type="InterPro" id="IPR019787">
    <property type="entry name" value="Znf_PHD-finger"/>
</dbReference>
<evidence type="ECO:0000256" key="7">
    <source>
        <dbReference type="ARBA" id="ARBA00022833"/>
    </source>
</evidence>
<evidence type="ECO:0000259" key="13">
    <source>
        <dbReference type="PROSITE" id="PS50016"/>
    </source>
</evidence>
<proteinExistence type="predicted"/>
<evidence type="ECO:0000256" key="10">
    <source>
        <dbReference type="PROSITE-ProRule" id="PRU10141"/>
    </source>
</evidence>
<evidence type="ECO:0000313" key="17">
    <source>
        <dbReference type="RefSeq" id="XP_013775829.1"/>
    </source>
</evidence>
<dbReference type="Gene3D" id="3.30.40.10">
    <property type="entry name" value="Zinc/RING finger domain, C3HC4 (zinc finger)"/>
    <property type="match status" value="1"/>
</dbReference>
<feature type="compositionally biased region" description="Polar residues" evidence="11">
    <location>
        <begin position="222"/>
        <end position="231"/>
    </location>
</feature>
<dbReference type="InterPro" id="IPR001841">
    <property type="entry name" value="Znf_RING"/>
</dbReference>
<dbReference type="PROSITE" id="PS50089">
    <property type="entry name" value="ZF_RING_2"/>
    <property type="match status" value="1"/>
</dbReference>
<feature type="compositionally biased region" description="Low complexity" evidence="11">
    <location>
        <begin position="233"/>
        <end position="257"/>
    </location>
</feature>
<sequence>MAAVPDKLFEPLVDAKIREKLRATCTPGLRKSAGERKQGPLVVKHPDHVHRQDEIPLKKNPPSLLPVLDNSSLTQSPSKTRSPSFSKHLIKQPNVPILNSSSCLDRTVSYSKSTSKCFTNLQPGSLTFSPFPCSSGQLPLKTSLPNSPELPQNSQTFFNRQTSEHKPVSNLKPRSSVPQLSRPPSPHSCEQLISRNSCPSSPTLSQNSHKVSSRPGSLLKPASSQTASLQHGSLPVSRPSSPSFSGQVSSKSSRPSSPNLPQHFHSSLHKQDITHKEVSDFQPISSVSVLTQSSLSFEQVSSRNSRPNSPILYQNCQNYTSRPDTLSKADGIHVSNLRPRSPVSRLSRPSSPVSRLSRPPSPCSSDQVLSRNSRPSSPNPYRNRQNSPSGPSSRHPSSSGFIEPKVRSPSGTGDHTLVGSIWKRISKAKRARLYLLNQPGPHSFLVAGDSPEHKYKVIIGPQSCSCGRGPHCIHILFIMLRVFQVNEADSRLFSRSLKNFEVNELVRQYHLRKERQVQVASPINQHISTPVSRPVNKLSRSESSLPDAAIQEQQKMSEESTLCPICLLDMVEGESLVRCEQGCHNRLHHHCIAIWAEECRQQNEPILCPLCRSQWSLPSRLETEKVVAKNSQQSPSEHHVTIPARPHHLPLMRPYLATSISLPKTESLSHAQQQQAQPWMQVFEKDLINCLFSRNWTVRETALCRLARKVTSNLSLNQENSESGKENLITKQSCSRRIIEICCSIMATMVSDPVYKVYIACLRCLRALLACCPCKAEECVLHLQEQVQPIVRTILLKCADGNRRTCQLSIAALLELAHGQAGALAVGTHTSYPAHTGLGGVGFVLKCILEKTKADEEHSVPSWQWLLGRLVVAKRLMEEFPQEFYLLYAKTDDINGANTRKLVNYERLIGLVELAVKALDHSHTTVNKLAQRVFLLASSFCVHVEPVFCHVYDMLSGLNISLHNHLTRKLQNIAEQNHIPPWNDFEKDKVNRARTPSEFISGRSSFDNCFNIGTQKRYERYLLAEKLVSESKCDIFATSKDTKSRYGFRSAPSSPSHIQNNKLFLRFKPLKMVKGNCKIKDLSQSHVLGTPISVPNIPCKVGGRNCSTSLIKPDRTILSEFVPSVCFQEETNCTVGELIDLSVPLVSGSTPSCSYPPISFHSEIGTPLSPTAAPSQVTDSTPERMAETKEPSNQSKEDVTFKKTTMSVVSRIGTESQSSLPLIPGLREFAEEDIIIKLQPNEDQRDNNANVGTYLEQIHWRKGHLLGTGSFSSCYQARDLRTGTLMAVKQVSFCRNSDEEQEKVMDAISEEIVLMAKLDHPNVLRILGATQQSGHYNVFIEWMAGGSVESLLGTYGPFSEQVIVRYTRQVLAGLTYLHDNQIIHRDLKGANLLVDSTGHHLRIADFGAAAKLVSHTTVAGEFKGQLLGTVAFMAPEVLRGENYGRSCDIWSVGCVMIEMGTTKPPWNADGVFNQLALIFKIGSSTSPPPIPDYFSPVTQDLAFRCLEIISEKRPTAKKLLHHPCFHLFPT</sequence>
<evidence type="ECO:0000256" key="3">
    <source>
        <dbReference type="ARBA" id="ARBA00022723"/>
    </source>
</evidence>